<dbReference type="OrthoDB" id="2085593at2"/>
<proteinExistence type="predicted"/>
<evidence type="ECO:0000313" key="1">
    <source>
        <dbReference type="EMBL" id="RFZ75568.1"/>
    </source>
</evidence>
<name>A0A3E2N3M0_9FIRM</name>
<dbReference type="AlphaFoldDB" id="A0A3E2N3M0"/>
<gene>
    <name evidence="1" type="ORF">DS742_28310</name>
</gene>
<dbReference type="Proteomes" id="UP000260680">
    <property type="component" value="Unassembled WGS sequence"/>
</dbReference>
<evidence type="ECO:0000313" key="2">
    <source>
        <dbReference type="Proteomes" id="UP000260680"/>
    </source>
</evidence>
<protein>
    <submittedName>
        <fullName evidence="1">Uncharacterized protein</fullName>
    </submittedName>
</protein>
<accession>A0A3E2N3M0</accession>
<reference evidence="1 2" key="1">
    <citation type="submission" date="2018-07" db="EMBL/GenBank/DDBJ databases">
        <title>New species, Clostridium PI-S10-A1B.</title>
        <authorList>
            <person name="Krishna G."/>
            <person name="Summeta K."/>
            <person name="Shikha S."/>
            <person name="Prabhu P.B."/>
            <person name="Suresh K."/>
        </authorList>
    </citation>
    <scope>NUCLEOTIDE SEQUENCE [LARGE SCALE GENOMIC DNA]</scope>
    <source>
        <strain evidence="1 2">PI-S10-A1B</strain>
    </source>
</reference>
<organism evidence="1 2">
    <name type="scientific">Lacrimispora amygdalina</name>
    <dbReference type="NCBI Taxonomy" id="253257"/>
    <lineage>
        <taxon>Bacteria</taxon>
        <taxon>Bacillati</taxon>
        <taxon>Bacillota</taxon>
        <taxon>Clostridia</taxon>
        <taxon>Lachnospirales</taxon>
        <taxon>Lachnospiraceae</taxon>
        <taxon>Lacrimispora</taxon>
    </lineage>
</organism>
<dbReference type="RefSeq" id="WP_117420244.1">
    <property type="nucleotide sequence ID" value="NZ_QOHO01000147.1"/>
</dbReference>
<dbReference type="EMBL" id="QOHO01000147">
    <property type="protein sequence ID" value="RFZ75568.1"/>
    <property type="molecule type" value="Genomic_DNA"/>
</dbReference>
<comment type="caution">
    <text evidence="1">The sequence shown here is derived from an EMBL/GenBank/DDBJ whole genome shotgun (WGS) entry which is preliminary data.</text>
</comment>
<sequence>MQIGNYKLGRYHAIIEKTWEDATCTYETDFISKADLQESISAIRYCLINGIKCGMDNHMKMIGMKVYKGKEAVEKLKSLEVV</sequence>